<dbReference type="Pfam" id="PF06252">
    <property type="entry name" value="GemA"/>
    <property type="match status" value="1"/>
</dbReference>
<dbReference type="InterPro" id="IPR009363">
    <property type="entry name" value="Phage_Mu_Gp16"/>
</dbReference>
<organism evidence="1 2">
    <name type="scientific">Haemophilus sputorum</name>
    <dbReference type="NCBI Taxonomy" id="1078480"/>
    <lineage>
        <taxon>Bacteria</taxon>
        <taxon>Pseudomonadati</taxon>
        <taxon>Pseudomonadota</taxon>
        <taxon>Gammaproteobacteria</taxon>
        <taxon>Pasteurellales</taxon>
        <taxon>Pasteurellaceae</taxon>
        <taxon>Haemophilus</taxon>
    </lineage>
</organism>
<evidence type="ECO:0000313" key="1">
    <source>
        <dbReference type="EMBL" id="RDE72693.1"/>
    </source>
</evidence>
<sequence>MQPQTRKQMIQKIHIGKAELKMDRECYTRFLLETVDKHSCSVMTDSELMQVLQAMKAKGFVVRSQKHGKRPDVGSSERNAVRKRYIAKIEAFLAENNKPWGYVHAICKKAFGIDRLQWCTEEQLRKIMQMLAVMAKRHGQRVK</sequence>
<evidence type="ECO:0000313" key="2">
    <source>
        <dbReference type="Proteomes" id="UP000253872"/>
    </source>
</evidence>
<gene>
    <name evidence="1" type="ORF">DPV93_05275</name>
</gene>
<accession>A0A369YFP0</accession>
<name>A0A369YFP0_9PAST</name>
<proteinExistence type="predicted"/>
<reference evidence="1 2" key="1">
    <citation type="submission" date="2018-05" db="EMBL/GenBank/DDBJ databases">
        <title>Draft Genome Sequences for a Diverse set of 7 Haemophilus Species.</title>
        <authorList>
            <person name="Nichols M."/>
            <person name="Topaz N."/>
            <person name="Wang X."/>
            <person name="Wang X."/>
            <person name="Boxrud D."/>
        </authorList>
    </citation>
    <scope>NUCLEOTIDE SEQUENCE [LARGE SCALE GENOMIC DNA]</scope>
    <source>
        <strain evidence="1 2">C2002001239</strain>
    </source>
</reference>
<dbReference type="Proteomes" id="UP000253872">
    <property type="component" value="Unassembled WGS sequence"/>
</dbReference>
<dbReference type="EMBL" id="QEPN01000003">
    <property type="protein sequence ID" value="RDE72693.1"/>
    <property type="molecule type" value="Genomic_DNA"/>
</dbReference>
<dbReference type="RefSeq" id="WP_111402740.1">
    <property type="nucleotide sequence ID" value="NZ_QEPN01000003.1"/>
</dbReference>
<protein>
    <submittedName>
        <fullName evidence="1">Regulatory protein GemA</fullName>
    </submittedName>
</protein>
<dbReference type="AlphaFoldDB" id="A0A369YFP0"/>
<comment type="caution">
    <text evidence="1">The sequence shown here is derived from an EMBL/GenBank/DDBJ whole genome shotgun (WGS) entry which is preliminary data.</text>
</comment>